<evidence type="ECO:0000313" key="14">
    <source>
        <dbReference type="Proteomes" id="UP001596098"/>
    </source>
</evidence>
<feature type="domain" description="NADH:flavin oxidoreductase/NADH oxidase N-terminal" evidence="11">
    <location>
        <begin position="27"/>
        <end position="347"/>
    </location>
</feature>
<dbReference type="Gene3D" id="3.20.20.70">
    <property type="entry name" value="Aldolase class I"/>
    <property type="match status" value="1"/>
</dbReference>
<dbReference type="Pfam" id="PF00724">
    <property type="entry name" value="Oxidored_FMN"/>
    <property type="match status" value="1"/>
</dbReference>
<keyword evidence="8" id="KW-0408">Iron</keyword>
<dbReference type="InterPro" id="IPR036188">
    <property type="entry name" value="FAD/NAD-bd_sf"/>
</dbReference>
<evidence type="ECO:0000256" key="2">
    <source>
        <dbReference type="ARBA" id="ARBA00001966"/>
    </source>
</evidence>
<dbReference type="Gene3D" id="3.40.50.720">
    <property type="entry name" value="NAD(P)-binding Rossmann-like Domain"/>
    <property type="match status" value="1"/>
</dbReference>
<organism evidence="13 14">
    <name type="scientific">Nocardioides yefusunii</name>
    <dbReference type="NCBI Taxonomy" id="2500546"/>
    <lineage>
        <taxon>Bacteria</taxon>
        <taxon>Bacillati</taxon>
        <taxon>Actinomycetota</taxon>
        <taxon>Actinomycetes</taxon>
        <taxon>Propionibacteriales</taxon>
        <taxon>Nocardioidaceae</taxon>
        <taxon>Nocardioides</taxon>
    </lineage>
</organism>
<comment type="cofactor">
    <cofactor evidence="2">
        <name>[4Fe-4S] cluster</name>
        <dbReference type="ChEBI" id="CHEBI:49883"/>
    </cofactor>
</comment>
<dbReference type="SUPFAM" id="SSF51971">
    <property type="entry name" value="Nucleotide-binding domain"/>
    <property type="match status" value="1"/>
</dbReference>
<dbReference type="InterPro" id="IPR001155">
    <property type="entry name" value="OxRdtase_FMN_N"/>
</dbReference>
<evidence type="ECO:0000259" key="12">
    <source>
        <dbReference type="Pfam" id="PF07992"/>
    </source>
</evidence>
<protein>
    <submittedName>
        <fullName evidence="13">FAD-dependent oxidoreductase</fullName>
    </submittedName>
</protein>
<dbReference type="InterPro" id="IPR051793">
    <property type="entry name" value="NADH:flavin_oxidoreductase"/>
</dbReference>
<comment type="similarity">
    <text evidence="3">In the N-terminal section; belongs to the NADH:flavin oxidoreductase/NADH oxidase family.</text>
</comment>
<keyword evidence="6" id="KW-0479">Metal-binding</keyword>
<evidence type="ECO:0000256" key="3">
    <source>
        <dbReference type="ARBA" id="ARBA00011048"/>
    </source>
</evidence>
<reference evidence="14" key="1">
    <citation type="journal article" date="2019" name="Int. J. Syst. Evol. Microbiol.">
        <title>The Global Catalogue of Microorganisms (GCM) 10K type strain sequencing project: providing services to taxonomists for standard genome sequencing and annotation.</title>
        <authorList>
            <consortium name="The Broad Institute Genomics Platform"/>
            <consortium name="The Broad Institute Genome Sequencing Center for Infectious Disease"/>
            <person name="Wu L."/>
            <person name="Ma J."/>
        </authorList>
    </citation>
    <scope>NUCLEOTIDE SEQUENCE [LARGE SCALE GENOMIC DNA]</scope>
    <source>
        <strain evidence="14">DFY28</strain>
    </source>
</reference>
<dbReference type="Gene3D" id="3.50.50.60">
    <property type="entry name" value="FAD/NAD(P)-binding domain"/>
    <property type="match status" value="1"/>
</dbReference>
<dbReference type="Proteomes" id="UP001596098">
    <property type="component" value="Unassembled WGS sequence"/>
</dbReference>
<keyword evidence="7" id="KW-0560">Oxidoreductase</keyword>
<feature type="region of interest" description="Disordered" evidence="10">
    <location>
        <begin position="1"/>
        <end position="20"/>
    </location>
</feature>
<dbReference type="InterPro" id="IPR023753">
    <property type="entry name" value="FAD/NAD-binding_dom"/>
</dbReference>
<name>A0ABW1QYD3_9ACTN</name>
<dbReference type="InterPro" id="IPR013785">
    <property type="entry name" value="Aldolase_TIM"/>
</dbReference>
<gene>
    <name evidence="13" type="ORF">ACFPWU_04055</name>
</gene>
<evidence type="ECO:0000256" key="5">
    <source>
        <dbReference type="ARBA" id="ARBA00022643"/>
    </source>
</evidence>
<evidence type="ECO:0000256" key="6">
    <source>
        <dbReference type="ARBA" id="ARBA00022723"/>
    </source>
</evidence>
<evidence type="ECO:0000259" key="11">
    <source>
        <dbReference type="Pfam" id="PF00724"/>
    </source>
</evidence>
<evidence type="ECO:0000256" key="9">
    <source>
        <dbReference type="ARBA" id="ARBA00023014"/>
    </source>
</evidence>
<dbReference type="EMBL" id="JBHSQI010000002">
    <property type="protein sequence ID" value="MFC6152840.1"/>
    <property type="molecule type" value="Genomic_DNA"/>
</dbReference>
<accession>A0ABW1QYD3</accession>
<proteinExistence type="inferred from homology"/>
<evidence type="ECO:0000256" key="1">
    <source>
        <dbReference type="ARBA" id="ARBA00001917"/>
    </source>
</evidence>
<comment type="cofactor">
    <cofactor evidence="1">
        <name>FMN</name>
        <dbReference type="ChEBI" id="CHEBI:58210"/>
    </cofactor>
</comment>
<dbReference type="SUPFAM" id="SSF51395">
    <property type="entry name" value="FMN-linked oxidoreductases"/>
    <property type="match status" value="1"/>
</dbReference>
<keyword evidence="5" id="KW-0288">FMN</keyword>
<dbReference type="Pfam" id="PF07992">
    <property type="entry name" value="Pyr_redox_2"/>
    <property type="match status" value="1"/>
</dbReference>
<sequence length="665" mass="70175">MAGLDDLRLPDGSALPGGEHPEFPHAFSPFQLGPLTLRNRLVALPAGTSLAHEGVPTDGDTEHFERLAAGGVGLVIGGATVVHPTTTLRSRKLVEAYIDEFVPKAAAKAAVIHRHGAKFIGQLVHLGREFIGGESDSPPVAPSAIKTPRDAYPPHELTAPEIADIVAGWRVSTQNLVKAGADGVEIHAAHGYLPAQFMSPLTNQRTDAYGGSFENRMRFVDEIVDAMRSVIPDGFALGVRLSGEEEIPGGMDITDCVRIAQHLADRVDYFSITHGTRGKYVKDASNPDAVAVPSAARVRAATGKPVIVGQRIRDVATADNVVRAGHADLVGMARALIADPELPEKSRTARLGEVRGCLGINQDCRAFDPHLHCAVNAEVGRGRHTNYGVKVAEPKSVFVIGGGPAGLETARVAAQRGHQVTLFEASPALGGTVRVAAASPHRATMIDVVDHLERETKRLKVEVNLGSPIDADDFAEIRSMADHVVLATGSRPAPLPEWSGAQATVDDVLLGRQPETGSRRAVVLDDGDGFWPAYSAVEALVRQGWQVDFATTLGGLATRIPAESAALLLARLGEAGVALHVAHTVVRPDEAGVPLLLRPVFGGVDLEVADALLVHHVPRVAVLPFGTGPFAPDAEFGAVVTSIGDCVTPRRISHAIAEGYRLGAE</sequence>
<evidence type="ECO:0000256" key="7">
    <source>
        <dbReference type="ARBA" id="ARBA00023002"/>
    </source>
</evidence>
<dbReference type="RefSeq" id="WP_378528581.1">
    <property type="nucleotide sequence ID" value="NZ_JBHSQI010000002.1"/>
</dbReference>
<evidence type="ECO:0000256" key="4">
    <source>
        <dbReference type="ARBA" id="ARBA00022630"/>
    </source>
</evidence>
<keyword evidence="9" id="KW-0411">Iron-sulfur</keyword>
<dbReference type="PRINTS" id="PR00368">
    <property type="entry name" value="FADPNR"/>
</dbReference>
<evidence type="ECO:0000256" key="8">
    <source>
        <dbReference type="ARBA" id="ARBA00023004"/>
    </source>
</evidence>
<evidence type="ECO:0000256" key="10">
    <source>
        <dbReference type="SAM" id="MobiDB-lite"/>
    </source>
</evidence>
<feature type="domain" description="FAD/NAD(P)-binding" evidence="12">
    <location>
        <begin position="396"/>
        <end position="587"/>
    </location>
</feature>
<keyword evidence="14" id="KW-1185">Reference proteome</keyword>
<evidence type="ECO:0000313" key="13">
    <source>
        <dbReference type="EMBL" id="MFC6152840.1"/>
    </source>
</evidence>
<keyword evidence="4" id="KW-0285">Flavoprotein</keyword>
<comment type="caution">
    <text evidence="13">The sequence shown here is derived from an EMBL/GenBank/DDBJ whole genome shotgun (WGS) entry which is preliminary data.</text>
</comment>
<dbReference type="PANTHER" id="PTHR42917">
    <property type="entry name" value="2,4-DIENOYL-COA REDUCTASE"/>
    <property type="match status" value="1"/>
</dbReference>
<dbReference type="PANTHER" id="PTHR42917:SF2">
    <property type="entry name" value="2,4-DIENOYL-COA REDUCTASE [(2E)-ENOYL-COA-PRODUCING]"/>
    <property type="match status" value="1"/>
</dbReference>
<feature type="non-terminal residue" evidence="13">
    <location>
        <position position="665"/>
    </location>
</feature>